<keyword evidence="1" id="KW-1133">Transmembrane helix</keyword>
<evidence type="ECO:0000256" key="1">
    <source>
        <dbReference type="SAM" id="Phobius"/>
    </source>
</evidence>
<dbReference type="RefSeq" id="WP_324718038.1">
    <property type="nucleotide sequence ID" value="NZ_CP141615.1"/>
</dbReference>
<evidence type="ECO:0000313" key="2">
    <source>
        <dbReference type="EMBL" id="WRP18766.1"/>
    </source>
</evidence>
<keyword evidence="1" id="KW-0472">Membrane</keyword>
<dbReference type="Gene3D" id="1.20.1250.20">
    <property type="entry name" value="MFS general substrate transporter like domains"/>
    <property type="match status" value="1"/>
</dbReference>
<dbReference type="EMBL" id="CP141615">
    <property type="protein sequence ID" value="WRP18766.1"/>
    <property type="molecule type" value="Genomic_DNA"/>
</dbReference>
<evidence type="ECO:0000313" key="3">
    <source>
        <dbReference type="Proteomes" id="UP001332192"/>
    </source>
</evidence>
<proteinExistence type="predicted"/>
<feature type="transmembrane region" description="Helical" evidence="1">
    <location>
        <begin position="47"/>
        <end position="69"/>
    </location>
</feature>
<reference evidence="2 3" key="1">
    <citation type="journal article" date="2024" name="Front. Microbiol.">
        <title>Novel thermophilic genera Geochorda gen. nov. and Carboxydochorda gen. nov. from the deep terrestrial subsurface reveal the ecophysiological diversity in the class Limnochordia.</title>
        <authorList>
            <person name="Karnachuk O.V."/>
            <person name="Lukina A.P."/>
            <person name="Avakyan M.R."/>
            <person name="Kadnikov V.V."/>
            <person name="Begmatov S."/>
            <person name="Beletsky A.V."/>
            <person name="Vlasova K.G."/>
            <person name="Novikov A.A."/>
            <person name="Shcherbakova V.A."/>
            <person name="Mardanov A.V."/>
            <person name="Ravin N.V."/>
        </authorList>
    </citation>
    <scope>NUCLEOTIDE SEQUENCE [LARGE SCALE GENOMIC DNA]</scope>
    <source>
        <strain evidence="2 3">L945</strain>
    </source>
</reference>
<organism evidence="2 3">
    <name type="scientific">Carboxydichorda subterranea</name>
    <dbReference type="NCBI Taxonomy" id="3109565"/>
    <lineage>
        <taxon>Bacteria</taxon>
        <taxon>Bacillati</taxon>
        <taxon>Bacillota</taxon>
        <taxon>Limnochordia</taxon>
        <taxon>Limnochordales</taxon>
        <taxon>Geochordaceae</taxon>
        <taxon>Carboxydichorda</taxon>
    </lineage>
</organism>
<gene>
    <name evidence="2" type="ORF">U7230_07175</name>
</gene>
<sequence>MALATLPLLNRLSRRLGTRRTFQLGMLLVAVAALLFFPAHLFAVAPALVRGAIVMAVAGFGFGALLTLPNVMVAEIARDDAARTGEQREGMYFAVQGVINQAVIALSGLVLGLLLEYLGDTADRPLGVQLVSPVAALIALVGASLLNRYPLGEPARESREAPSP</sequence>
<feature type="transmembrane region" description="Helical" evidence="1">
    <location>
        <begin position="21"/>
        <end position="41"/>
    </location>
</feature>
<name>A0ABZ1C1U3_9FIRM</name>
<dbReference type="SUPFAM" id="SSF103473">
    <property type="entry name" value="MFS general substrate transporter"/>
    <property type="match status" value="1"/>
</dbReference>
<keyword evidence="3" id="KW-1185">Reference proteome</keyword>
<accession>A0ABZ1C1U3</accession>
<feature type="transmembrane region" description="Helical" evidence="1">
    <location>
        <begin position="126"/>
        <end position="146"/>
    </location>
</feature>
<dbReference type="Pfam" id="PF13347">
    <property type="entry name" value="MFS_2"/>
    <property type="match status" value="1"/>
</dbReference>
<dbReference type="InterPro" id="IPR036259">
    <property type="entry name" value="MFS_trans_sf"/>
</dbReference>
<keyword evidence="1" id="KW-0812">Transmembrane</keyword>
<feature type="transmembrane region" description="Helical" evidence="1">
    <location>
        <begin position="90"/>
        <end position="114"/>
    </location>
</feature>
<protein>
    <submittedName>
        <fullName evidence="2">MFS transporter</fullName>
    </submittedName>
</protein>
<dbReference type="Proteomes" id="UP001332192">
    <property type="component" value="Chromosome"/>
</dbReference>